<dbReference type="Gene3D" id="3.40.630.30">
    <property type="match status" value="1"/>
</dbReference>
<dbReference type="InParanoid" id="A0A4R5DG58"/>
<feature type="domain" description="N-acetyltransferase" evidence="2">
    <location>
        <begin position="22"/>
        <end position="196"/>
    </location>
</feature>
<evidence type="ECO:0000256" key="1">
    <source>
        <dbReference type="ARBA" id="ARBA00022679"/>
    </source>
</evidence>
<keyword evidence="4" id="KW-1185">Reference proteome</keyword>
<dbReference type="InterPro" id="IPR016181">
    <property type="entry name" value="Acyl_CoA_acyltransferase"/>
</dbReference>
<dbReference type="EMBL" id="SMKZ01000008">
    <property type="protein sequence ID" value="TDE12177.1"/>
    <property type="molecule type" value="Genomic_DNA"/>
</dbReference>
<evidence type="ECO:0000313" key="3">
    <source>
        <dbReference type="EMBL" id="TDE12177.1"/>
    </source>
</evidence>
<dbReference type="AlphaFoldDB" id="A0A4R5DG58"/>
<dbReference type="InterPro" id="IPR050769">
    <property type="entry name" value="NAT_camello-type"/>
</dbReference>
<reference evidence="3 4" key="1">
    <citation type="submission" date="2019-03" db="EMBL/GenBank/DDBJ databases">
        <title>Draft genome sequences of novel Actinobacteria.</title>
        <authorList>
            <person name="Sahin N."/>
            <person name="Ay H."/>
            <person name="Saygin H."/>
        </authorList>
    </citation>
    <scope>NUCLEOTIDE SEQUENCE [LARGE SCALE GENOMIC DNA]</scope>
    <source>
        <strain evidence="3 4">5K138</strain>
    </source>
</reference>
<evidence type="ECO:0000313" key="4">
    <source>
        <dbReference type="Proteomes" id="UP000294739"/>
    </source>
</evidence>
<gene>
    <name evidence="3" type="ORF">E1269_07750</name>
</gene>
<dbReference type="InterPro" id="IPR000182">
    <property type="entry name" value="GNAT_dom"/>
</dbReference>
<dbReference type="SUPFAM" id="SSF55729">
    <property type="entry name" value="Acyl-CoA N-acyltransferases (Nat)"/>
    <property type="match status" value="1"/>
</dbReference>
<dbReference type="Proteomes" id="UP000294739">
    <property type="component" value="Unassembled WGS sequence"/>
</dbReference>
<sequence length="207" mass="23164">MIVAAQGGYVSRSAETRTVDGFLIRRATVEDLDGAGKVIRRVLDEDLGGYRPDIHWDLERLEETYIKQSRYCLVVAIDQATGAVAGTSAVRPGGPWSPPHPEWLAARYHPERTAQLFRVYIDPDYRRHGLARALVNNARDFVANEGGYDVIYLHTDPRSPGAEPFWRSMPTVEIYDARKDPGPNGALHFHMAFPDGSYGNAWTADHD</sequence>
<dbReference type="PROSITE" id="PS51186">
    <property type="entry name" value="GNAT"/>
    <property type="match status" value="1"/>
</dbReference>
<dbReference type="CDD" id="cd04301">
    <property type="entry name" value="NAT_SF"/>
    <property type="match status" value="1"/>
</dbReference>
<name>A0A4R5DG58_9ACTN</name>
<dbReference type="Pfam" id="PF00583">
    <property type="entry name" value="Acetyltransf_1"/>
    <property type="match status" value="1"/>
</dbReference>
<accession>A0A4R5DG58</accession>
<comment type="caution">
    <text evidence="3">The sequence shown here is derived from an EMBL/GenBank/DDBJ whole genome shotgun (WGS) entry which is preliminary data.</text>
</comment>
<proteinExistence type="predicted"/>
<dbReference type="OrthoDB" id="6703393at2"/>
<dbReference type="PANTHER" id="PTHR13947">
    <property type="entry name" value="GNAT FAMILY N-ACETYLTRANSFERASE"/>
    <property type="match status" value="1"/>
</dbReference>
<keyword evidence="1 3" id="KW-0808">Transferase</keyword>
<organism evidence="3 4">
    <name type="scientific">Jiangella asiatica</name>
    <dbReference type="NCBI Taxonomy" id="2530372"/>
    <lineage>
        <taxon>Bacteria</taxon>
        <taxon>Bacillati</taxon>
        <taxon>Actinomycetota</taxon>
        <taxon>Actinomycetes</taxon>
        <taxon>Jiangellales</taxon>
        <taxon>Jiangellaceae</taxon>
        <taxon>Jiangella</taxon>
    </lineage>
</organism>
<dbReference type="PANTHER" id="PTHR13947:SF37">
    <property type="entry name" value="LD18367P"/>
    <property type="match status" value="1"/>
</dbReference>
<evidence type="ECO:0000259" key="2">
    <source>
        <dbReference type="PROSITE" id="PS51186"/>
    </source>
</evidence>
<protein>
    <submittedName>
        <fullName evidence="3">GNAT family N-acetyltransferase</fullName>
    </submittedName>
</protein>
<dbReference type="GO" id="GO:0008080">
    <property type="term" value="F:N-acetyltransferase activity"/>
    <property type="evidence" value="ECO:0007669"/>
    <property type="project" value="InterPro"/>
</dbReference>